<dbReference type="EMBL" id="DTBX01000060">
    <property type="protein sequence ID" value="HGQ55156.1"/>
    <property type="molecule type" value="Genomic_DNA"/>
</dbReference>
<proteinExistence type="predicted"/>
<name>A0A7V4CHK7_UNCW3</name>
<accession>A0A7V4CHK7</accession>
<gene>
    <name evidence="1" type="ORF">ENU28_01665</name>
</gene>
<evidence type="ECO:0008006" key="2">
    <source>
        <dbReference type="Google" id="ProtNLM"/>
    </source>
</evidence>
<protein>
    <recommendedName>
        <fullName evidence="2">PepSY domain-containing protein</fullName>
    </recommendedName>
</protein>
<dbReference type="Gene3D" id="3.10.450.40">
    <property type="match status" value="1"/>
</dbReference>
<organism evidence="1">
    <name type="scientific">candidate division WOR-3 bacterium</name>
    <dbReference type="NCBI Taxonomy" id="2052148"/>
    <lineage>
        <taxon>Bacteria</taxon>
        <taxon>Bacteria division WOR-3</taxon>
    </lineage>
</organism>
<dbReference type="AlphaFoldDB" id="A0A7V4CHK7"/>
<reference evidence="1" key="1">
    <citation type="journal article" date="2020" name="mSystems">
        <title>Genome- and Community-Level Interaction Insights into Carbon Utilization and Element Cycling Functions of Hydrothermarchaeota in Hydrothermal Sediment.</title>
        <authorList>
            <person name="Zhou Z."/>
            <person name="Liu Y."/>
            <person name="Xu W."/>
            <person name="Pan J."/>
            <person name="Luo Z.H."/>
            <person name="Li M."/>
        </authorList>
    </citation>
    <scope>NUCLEOTIDE SEQUENCE [LARGE SCALE GENOMIC DNA]</scope>
    <source>
        <strain evidence="1">SpSt-655</strain>
    </source>
</reference>
<comment type="caution">
    <text evidence="1">The sequence shown here is derived from an EMBL/GenBank/DDBJ whole genome shotgun (WGS) entry which is preliminary data.</text>
</comment>
<sequence length="147" mass="17352">MKRVLISLMLFIFFIPLISFSQKKVLSEKDIQKIIVAEYEDAQIEKLEKKQEESNIFYYADITFENKKLTLKIDGKTGKIVEKKEILTPVDIKAMELAKSILDGEIMNWSKEVEEEEITYYFEMKDNKGIIKNIEISISWEVEEEEE</sequence>
<evidence type="ECO:0000313" key="1">
    <source>
        <dbReference type="EMBL" id="HGQ55156.1"/>
    </source>
</evidence>